<protein>
    <submittedName>
        <fullName evidence="2">DNA-3-methyladenine glycosylase I</fullName>
    </submittedName>
</protein>
<dbReference type="Proteomes" id="UP000221168">
    <property type="component" value="Unassembled WGS sequence"/>
</dbReference>
<keyword evidence="3" id="KW-1185">Reference proteome</keyword>
<proteinExistence type="predicted"/>
<organism evidence="2 3">
    <name type="scientific">Zhengella mangrovi</name>
    <dbReference type="NCBI Taxonomy" id="1982044"/>
    <lineage>
        <taxon>Bacteria</taxon>
        <taxon>Pseudomonadati</taxon>
        <taxon>Pseudomonadota</taxon>
        <taxon>Alphaproteobacteria</taxon>
        <taxon>Hyphomicrobiales</taxon>
        <taxon>Notoacmeibacteraceae</taxon>
        <taxon>Zhengella</taxon>
    </lineage>
</organism>
<dbReference type="Gene3D" id="1.10.340.30">
    <property type="entry name" value="Hypothetical protein, domain 2"/>
    <property type="match status" value="1"/>
</dbReference>
<feature type="binding site" evidence="1">
    <location>
        <position position="191"/>
    </location>
    <ligand>
        <name>Zn(2+)</name>
        <dbReference type="ChEBI" id="CHEBI:29105"/>
    </ligand>
</feature>
<evidence type="ECO:0000256" key="1">
    <source>
        <dbReference type="PIRSR" id="PIRSR605019-1"/>
    </source>
</evidence>
<name>A0A2G1QL96_9HYPH</name>
<dbReference type="GO" id="GO:0046872">
    <property type="term" value="F:metal ion binding"/>
    <property type="evidence" value="ECO:0007669"/>
    <property type="project" value="UniProtKB-KW"/>
</dbReference>
<gene>
    <name evidence="2" type="ORF">CSC94_14955</name>
</gene>
<dbReference type="PANTHER" id="PTHR30037">
    <property type="entry name" value="DNA-3-METHYLADENINE GLYCOSYLASE 1"/>
    <property type="match status" value="1"/>
</dbReference>
<dbReference type="InterPro" id="IPR052891">
    <property type="entry name" value="DNA-3mA_glycosylase"/>
</dbReference>
<evidence type="ECO:0000313" key="2">
    <source>
        <dbReference type="EMBL" id="PHP66231.1"/>
    </source>
</evidence>
<feature type="binding site" evidence="1">
    <location>
        <position position="195"/>
    </location>
    <ligand>
        <name>Zn(2+)</name>
        <dbReference type="ChEBI" id="CHEBI:29105"/>
    </ligand>
</feature>
<feature type="binding site" evidence="1">
    <location>
        <position position="18"/>
    </location>
    <ligand>
        <name>Zn(2+)</name>
        <dbReference type="ChEBI" id="CHEBI:29105"/>
    </ligand>
</feature>
<keyword evidence="1" id="KW-0479">Metal-binding</keyword>
<dbReference type="SUPFAM" id="SSF48150">
    <property type="entry name" value="DNA-glycosylase"/>
    <property type="match status" value="1"/>
</dbReference>
<sequence>MDDAGEGLLAGPDGQPRCFWHGGLEDYCRYHDEEWGYPVSDDVRLFEKICLEGFQAGLSWLTILRKRENFRSAFAGFDIDRVARFDDADIARLLADSGIVRHRGKIASTINNAKRAQEMRDEFGSLAAFFWSFEPDRAERPDRVTRQVLVANPVTAASKRLSKDLKKRGWTFVGPTTVYAFMQAMGLVNDHLEGCICRARAEAARQEFERPAATPAAS</sequence>
<evidence type="ECO:0000313" key="3">
    <source>
        <dbReference type="Proteomes" id="UP000221168"/>
    </source>
</evidence>
<reference evidence="2 3" key="1">
    <citation type="submission" date="2017-10" db="EMBL/GenBank/DDBJ databases">
        <title>Sedimentibacterium mangrovi gen. nov., sp. nov., a novel member of family Phyllobacteriacea isolated from mangrove sediment.</title>
        <authorList>
            <person name="Liao H."/>
            <person name="Tian Y."/>
        </authorList>
    </citation>
    <scope>NUCLEOTIDE SEQUENCE [LARGE SCALE GENOMIC DNA]</scope>
    <source>
        <strain evidence="2 3">X9-2-2</strain>
    </source>
</reference>
<dbReference type="EMBL" id="PDVP01000009">
    <property type="protein sequence ID" value="PHP66231.1"/>
    <property type="molecule type" value="Genomic_DNA"/>
</dbReference>
<dbReference type="OrthoDB" id="9807664at2"/>
<dbReference type="Pfam" id="PF03352">
    <property type="entry name" value="Adenine_glyco"/>
    <property type="match status" value="1"/>
</dbReference>
<accession>A0A2G1QL96</accession>
<dbReference type="AlphaFoldDB" id="A0A2G1QL96"/>
<feature type="binding site" evidence="1">
    <location>
        <position position="31"/>
    </location>
    <ligand>
        <name>Zn(2+)</name>
        <dbReference type="ChEBI" id="CHEBI:29105"/>
    </ligand>
</feature>
<comment type="caution">
    <text evidence="2">The sequence shown here is derived from an EMBL/GenBank/DDBJ whole genome shotgun (WGS) entry which is preliminary data.</text>
</comment>
<dbReference type="InterPro" id="IPR005019">
    <property type="entry name" value="Adenine_glyco"/>
</dbReference>
<keyword evidence="1" id="KW-0862">Zinc</keyword>
<dbReference type="PANTHER" id="PTHR30037:SF4">
    <property type="entry name" value="DNA-3-METHYLADENINE GLYCOSYLASE I"/>
    <property type="match status" value="1"/>
</dbReference>
<dbReference type="GO" id="GO:0008725">
    <property type="term" value="F:DNA-3-methyladenine glycosylase activity"/>
    <property type="evidence" value="ECO:0007669"/>
    <property type="project" value="InterPro"/>
</dbReference>
<dbReference type="InterPro" id="IPR011257">
    <property type="entry name" value="DNA_glycosylase"/>
</dbReference>
<dbReference type="GO" id="GO:0006284">
    <property type="term" value="P:base-excision repair"/>
    <property type="evidence" value="ECO:0007669"/>
    <property type="project" value="InterPro"/>
</dbReference>
<dbReference type="RefSeq" id="WP_099307162.1">
    <property type="nucleotide sequence ID" value="NZ_PDVP01000009.1"/>
</dbReference>